<dbReference type="Proteomes" id="UP000829194">
    <property type="component" value="Chromosome"/>
</dbReference>
<organism evidence="7 8">
    <name type="scientific">Lysobacter gummosus</name>
    <dbReference type="NCBI Taxonomy" id="262324"/>
    <lineage>
        <taxon>Bacteria</taxon>
        <taxon>Pseudomonadati</taxon>
        <taxon>Pseudomonadota</taxon>
        <taxon>Gammaproteobacteria</taxon>
        <taxon>Lysobacterales</taxon>
        <taxon>Lysobacteraceae</taxon>
        <taxon>Lysobacter</taxon>
    </lineage>
</organism>
<dbReference type="PANTHER" id="PTHR23427:SF2">
    <property type="entry name" value="SURFEIT LOCUS PROTEIN 1"/>
    <property type="match status" value="1"/>
</dbReference>
<dbReference type="PROSITE" id="PS50895">
    <property type="entry name" value="SURF1"/>
    <property type="match status" value="1"/>
</dbReference>
<evidence type="ECO:0000256" key="1">
    <source>
        <dbReference type="ARBA" id="ARBA00004370"/>
    </source>
</evidence>
<evidence type="ECO:0000256" key="3">
    <source>
        <dbReference type="ARBA" id="ARBA00022692"/>
    </source>
</evidence>
<reference evidence="7 8" key="1">
    <citation type="submission" date="2022-03" db="EMBL/GenBank/DDBJ databases">
        <title>Complete genome sequence of Lysobacter capsici VKM B-2533 and Lysobacter gummosus 10.1.1, promising sources of lytic agents.</title>
        <authorList>
            <person name="Tarlachkov S.V."/>
            <person name="Kudryakova I.V."/>
            <person name="Afoshin A.S."/>
            <person name="Leontyevskaya E.A."/>
            <person name="Leontyevskaya N.V."/>
        </authorList>
    </citation>
    <scope>NUCLEOTIDE SEQUENCE [LARGE SCALE GENOMIC DNA]</scope>
    <source>
        <strain evidence="7 8">10.1.1</strain>
    </source>
</reference>
<proteinExistence type="inferred from homology"/>
<keyword evidence="8" id="KW-1185">Reference proteome</keyword>
<evidence type="ECO:0000313" key="8">
    <source>
        <dbReference type="Proteomes" id="UP000829194"/>
    </source>
</evidence>
<evidence type="ECO:0000313" key="7">
    <source>
        <dbReference type="EMBL" id="UNP31776.1"/>
    </source>
</evidence>
<dbReference type="CDD" id="cd06662">
    <property type="entry name" value="SURF1"/>
    <property type="match status" value="1"/>
</dbReference>
<evidence type="ECO:0000256" key="5">
    <source>
        <dbReference type="ARBA" id="ARBA00023136"/>
    </source>
</evidence>
<protein>
    <recommendedName>
        <fullName evidence="6">SURF1-like protein</fullName>
    </recommendedName>
</protein>
<sequence>MTANPAKRPRGRFALTVLSLVFIAAFLGLIALGAWQVQRRAWKLDLIQRVEARVHALPGAAPGPAEWPTVSAARDEYRHVRLQGRYLPAHDTLTQAVTELGPGFWLLTPFRTQDGNIVLVNRGFVPNARAAAASPPPTDTQVTGLLRLSEPGGGFLRDNAPAQGRWYSRDVQAIAAAQGLGPVAPYFIDADRAAPLPRDPGVEPAWPVGGLTVIKFPDNHLQYALTWFALALMVVAAAARVALEERRLRRAARSPDGLQ</sequence>
<name>A0ABY3XJI0_9GAMM</name>
<feature type="transmembrane region" description="Helical" evidence="6">
    <location>
        <begin position="12"/>
        <end position="35"/>
    </location>
</feature>
<accession>A0ABY3XJI0</accession>
<comment type="similarity">
    <text evidence="2 6">Belongs to the SURF1 family.</text>
</comment>
<evidence type="ECO:0000256" key="6">
    <source>
        <dbReference type="RuleBase" id="RU363076"/>
    </source>
</evidence>
<keyword evidence="6" id="KW-1003">Cell membrane</keyword>
<gene>
    <name evidence="7" type="ORF">MOV92_11225</name>
</gene>
<keyword evidence="5 6" id="KW-0472">Membrane</keyword>
<dbReference type="Pfam" id="PF02104">
    <property type="entry name" value="SURF1"/>
    <property type="match status" value="1"/>
</dbReference>
<comment type="subcellular location">
    <subcellularLocation>
        <location evidence="6">Cell membrane</location>
        <topology evidence="6">Multi-pass membrane protein</topology>
    </subcellularLocation>
    <subcellularLocation>
        <location evidence="1">Membrane</location>
    </subcellularLocation>
</comment>
<dbReference type="EMBL" id="CP093547">
    <property type="protein sequence ID" value="UNP31776.1"/>
    <property type="molecule type" value="Genomic_DNA"/>
</dbReference>
<evidence type="ECO:0000256" key="4">
    <source>
        <dbReference type="ARBA" id="ARBA00022989"/>
    </source>
</evidence>
<dbReference type="InterPro" id="IPR002994">
    <property type="entry name" value="Surf1/Shy1"/>
</dbReference>
<dbReference type="RefSeq" id="WP_057942882.1">
    <property type="nucleotide sequence ID" value="NZ_CP011131.1"/>
</dbReference>
<feature type="transmembrane region" description="Helical" evidence="6">
    <location>
        <begin position="224"/>
        <end position="243"/>
    </location>
</feature>
<keyword evidence="4 6" id="KW-1133">Transmembrane helix</keyword>
<dbReference type="PANTHER" id="PTHR23427">
    <property type="entry name" value="SURFEIT LOCUS PROTEIN"/>
    <property type="match status" value="1"/>
</dbReference>
<dbReference type="InterPro" id="IPR045214">
    <property type="entry name" value="Surf1/Surf4"/>
</dbReference>
<keyword evidence="3 6" id="KW-0812">Transmembrane</keyword>
<evidence type="ECO:0000256" key="2">
    <source>
        <dbReference type="ARBA" id="ARBA00007165"/>
    </source>
</evidence>